<dbReference type="PIRSF" id="PIRSF006603">
    <property type="entry name" value="DinF"/>
    <property type="match status" value="1"/>
</dbReference>
<dbReference type="GO" id="GO:0006811">
    <property type="term" value="P:monoatomic ion transport"/>
    <property type="evidence" value="ECO:0007669"/>
    <property type="project" value="UniProtKB-KW"/>
</dbReference>
<reference evidence="14 15" key="1">
    <citation type="submission" date="2019-08" db="EMBL/GenBank/DDBJ databases">
        <title>Calorimonas adulescens gen. nov., sp. nov., an anaerobic thermophilic bacterium from Sakhalin hot spring.</title>
        <authorList>
            <person name="Khomyakova M.A."/>
            <person name="Merkel A.Y."/>
            <person name="Novikov A."/>
            <person name="Bonch-Osmolovskaya E.A."/>
            <person name="Slobodkin A.I."/>
        </authorList>
    </citation>
    <scope>NUCLEOTIDE SEQUENCE [LARGE SCALE GENOMIC DNA]</scope>
    <source>
        <strain evidence="14 15">A05MB</strain>
    </source>
</reference>
<feature type="transmembrane region" description="Helical" evidence="13">
    <location>
        <begin position="317"/>
        <end position="335"/>
    </location>
</feature>
<keyword evidence="7" id="KW-1003">Cell membrane</keyword>
<comment type="similarity">
    <text evidence="3">Belongs to the multi antimicrobial extrusion (MATE) (TC 2.A.66.1) family.</text>
</comment>
<dbReference type="PANTHER" id="PTHR43298">
    <property type="entry name" value="MULTIDRUG RESISTANCE PROTEIN NORM-RELATED"/>
    <property type="match status" value="1"/>
</dbReference>
<keyword evidence="10" id="KW-0406">Ion transport</keyword>
<keyword evidence="9 13" id="KW-1133">Transmembrane helix</keyword>
<dbReference type="PANTHER" id="PTHR43298:SF2">
    <property type="entry name" value="FMN_FAD EXPORTER YEEO-RELATED"/>
    <property type="match status" value="1"/>
</dbReference>
<dbReference type="AlphaFoldDB" id="A0A5D8Q727"/>
<dbReference type="GO" id="GO:0005886">
    <property type="term" value="C:plasma membrane"/>
    <property type="evidence" value="ECO:0007669"/>
    <property type="project" value="UniProtKB-SubCell"/>
</dbReference>
<keyword evidence="5" id="KW-0813">Transport</keyword>
<evidence type="ECO:0000256" key="1">
    <source>
        <dbReference type="ARBA" id="ARBA00003408"/>
    </source>
</evidence>
<sequence length="449" mass="48000">MNKKVMRAKIFAMVWPAAIEGVLQMTVGFIATAMVGHIGVTAIGAVGLTNRITQMVWAMYNAVTTGATILVAQRYGAKDIEGVKKTAMQALVIGITAIIILCGIIIFAGRYFLIGLGARGQLLSDAVIYLNTIVYSLPFMVIVLISGSVMRGMGNARTPMNIALIINSVNIAAGYIFIFGPFGLPAFGIKGAAMAAIIAQGVGTMLDFYVLFGDNGIMNGYVSMENLKLRIKEAYEILHIGIPTAMESVFWQIAHTVLTIIVIGFGDVALAAHQLGIQAESISYMPAQGFGIASTALVGQSIGAGDEKAAGEYVREISLWTGIVTIFCAAMLFIYPQIFMTILTDEKEVIDLGCIYLRLMALAQLPQNLSGVINGALRGSGDTKAPMIVAGTGLWAVRVPLAFLLTRFLGMDVVGVWISMTLDLFVRFALSLIRYSRRGLKASITGNEA</sequence>
<proteinExistence type="inferred from homology"/>
<evidence type="ECO:0000256" key="9">
    <source>
        <dbReference type="ARBA" id="ARBA00022989"/>
    </source>
</evidence>
<dbReference type="InterPro" id="IPR048279">
    <property type="entry name" value="MdtK-like"/>
</dbReference>
<feature type="transmembrane region" description="Helical" evidence="13">
    <location>
        <begin position="162"/>
        <end position="180"/>
    </location>
</feature>
<organism evidence="14 15">
    <name type="scientific">Calorimonas adulescens</name>
    <dbReference type="NCBI Taxonomy" id="2606906"/>
    <lineage>
        <taxon>Bacteria</taxon>
        <taxon>Bacillati</taxon>
        <taxon>Bacillota</taxon>
        <taxon>Clostridia</taxon>
        <taxon>Thermoanaerobacterales</taxon>
        <taxon>Thermoanaerobacteraceae</taxon>
        <taxon>Calorimonas</taxon>
    </lineage>
</organism>
<evidence type="ECO:0000256" key="6">
    <source>
        <dbReference type="ARBA" id="ARBA00022449"/>
    </source>
</evidence>
<name>A0A5D8Q727_9THEO</name>
<gene>
    <name evidence="14" type="ORF">FWJ32_12930</name>
</gene>
<feature type="transmembrane region" description="Helical" evidence="13">
    <location>
        <begin position="414"/>
        <end position="433"/>
    </location>
</feature>
<dbReference type="EMBL" id="VTPS01000035">
    <property type="protein sequence ID" value="TZE80281.1"/>
    <property type="molecule type" value="Genomic_DNA"/>
</dbReference>
<comment type="function">
    <text evidence="1">Multidrug efflux pump.</text>
</comment>
<evidence type="ECO:0000256" key="13">
    <source>
        <dbReference type="SAM" id="Phobius"/>
    </source>
</evidence>
<evidence type="ECO:0000256" key="8">
    <source>
        <dbReference type="ARBA" id="ARBA00022692"/>
    </source>
</evidence>
<keyword evidence="11 13" id="KW-0472">Membrane</keyword>
<feature type="transmembrane region" description="Helical" evidence="13">
    <location>
        <begin position="52"/>
        <end position="71"/>
    </location>
</feature>
<dbReference type="CDD" id="cd13137">
    <property type="entry name" value="MATE_NorM_like"/>
    <property type="match status" value="1"/>
</dbReference>
<evidence type="ECO:0000256" key="10">
    <source>
        <dbReference type="ARBA" id="ARBA00023065"/>
    </source>
</evidence>
<keyword evidence="6" id="KW-0050">Antiport</keyword>
<evidence type="ECO:0000313" key="15">
    <source>
        <dbReference type="Proteomes" id="UP000322976"/>
    </source>
</evidence>
<keyword evidence="15" id="KW-1185">Reference proteome</keyword>
<comment type="caution">
    <text evidence="14">The sequence shown here is derived from an EMBL/GenBank/DDBJ whole genome shotgun (WGS) entry which is preliminary data.</text>
</comment>
<evidence type="ECO:0000256" key="11">
    <source>
        <dbReference type="ARBA" id="ARBA00023136"/>
    </source>
</evidence>
<evidence type="ECO:0000256" key="2">
    <source>
        <dbReference type="ARBA" id="ARBA00004651"/>
    </source>
</evidence>
<dbReference type="GO" id="GO:0015297">
    <property type="term" value="F:antiporter activity"/>
    <property type="evidence" value="ECO:0007669"/>
    <property type="project" value="UniProtKB-KW"/>
</dbReference>
<feature type="transmembrane region" description="Helical" evidence="13">
    <location>
        <begin position="192"/>
        <end position="212"/>
    </location>
</feature>
<dbReference type="Proteomes" id="UP000322976">
    <property type="component" value="Unassembled WGS sequence"/>
</dbReference>
<evidence type="ECO:0000256" key="3">
    <source>
        <dbReference type="ARBA" id="ARBA00010199"/>
    </source>
</evidence>
<feature type="transmembrane region" description="Helical" evidence="13">
    <location>
        <begin position="91"/>
        <end position="114"/>
    </location>
</feature>
<evidence type="ECO:0000256" key="7">
    <source>
        <dbReference type="ARBA" id="ARBA00022475"/>
    </source>
</evidence>
<keyword evidence="8 13" id="KW-0812">Transmembrane</keyword>
<accession>A0A5D8Q727</accession>
<evidence type="ECO:0000256" key="12">
    <source>
        <dbReference type="ARBA" id="ARBA00031636"/>
    </source>
</evidence>
<dbReference type="InterPro" id="IPR002528">
    <property type="entry name" value="MATE_fam"/>
</dbReference>
<comment type="subcellular location">
    <subcellularLocation>
        <location evidence="2">Cell membrane</location>
        <topology evidence="2">Multi-pass membrane protein</topology>
    </subcellularLocation>
</comment>
<dbReference type="RefSeq" id="WP_149546380.1">
    <property type="nucleotide sequence ID" value="NZ_VTPS01000035.1"/>
</dbReference>
<dbReference type="NCBIfam" id="TIGR00797">
    <property type="entry name" value="matE"/>
    <property type="match status" value="1"/>
</dbReference>
<dbReference type="InterPro" id="IPR050222">
    <property type="entry name" value="MATE_MdtK"/>
</dbReference>
<evidence type="ECO:0000256" key="4">
    <source>
        <dbReference type="ARBA" id="ARBA00020268"/>
    </source>
</evidence>
<protein>
    <recommendedName>
        <fullName evidence="4">Probable multidrug resistance protein NorM</fullName>
    </recommendedName>
    <alternativeName>
        <fullName evidence="12">Multidrug-efflux transporter</fullName>
    </alternativeName>
</protein>
<dbReference type="Pfam" id="PF01554">
    <property type="entry name" value="MatE"/>
    <property type="match status" value="2"/>
</dbReference>
<evidence type="ECO:0000256" key="5">
    <source>
        <dbReference type="ARBA" id="ARBA00022448"/>
    </source>
</evidence>
<feature type="transmembrane region" description="Helical" evidence="13">
    <location>
        <begin position="126"/>
        <end position="150"/>
    </location>
</feature>
<dbReference type="GO" id="GO:0042910">
    <property type="term" value="F:xenobiotic transmembrane transporter activity"/>
    <property type="evidence" value="ECO:0007669"/>
    <property type="project" value="InterPro"/>
</dbReference>
<feature type="transmembrane region" description="Helical" evidence="13">
    <location>
        <begin position="21"/>
        <end position="46"/>
    </location>
</feature>
<evidence type="ECO:0000313" key="14">
    <source>
        <dbReference type="EMBL" id="TZE80281.1"/>
    </source>
</evidence>